<dbReference type="Gene3D" id="2.40.50.140">
    <property type="entry name" value="Nucleic acid-binding proteins"/>
    <property type="match status" value="1"/>
</dbReference>
<proteinExistence type="inferred from homology"/>
<evidence type="ECO:0000313" key="9">
    <source>
        <dbReference type="EMBL" id="PIU42011.1"/>
    </source>
</evidence>
<evidence type="ECO:0000313" key="10">
    <source>
        <dbReference type="Proteomes" id="UP000230052"/>
    </source>
</evidence>
<dbReference type="NCBIfam" id="TIGR00613">
    <property type="entry name" value="reco"/>
    <property type="match status" value="1"/>
</dbReference>
<dbReference type="SUPFAM" id="SSF57863">
    <property type="entry name" value="ArfGap/RecO-like zinc finger"/>
    <property type="match status" value="1"/>
</dbReference>
<dbReference type="InterPro" id="IPR042242">
    <property type="entry name" value="RecO_C"/>
</dbReference>
<evidence type="ECO:0000256" key="5">
    <source>
        <dbReference type="ARBA" id="ARBA00023204"/>
    </source>
</evidence>
<dbReference type="PANTHER" id="PTHR33991:SF1">
    <property type="entry name" value="DNA REPAIR PROTEIN RECO"/>
    <property type="match status" value="1"/>
</dbReference>
<evidence type="ECO:0000256" key="1">
    <source>
        <dbReference type="ARBA" id="ARBA00007452"/>
    </source>
</evidence>
<dbReference type="GO" id="GO:0006302">
    <property type="term" value="P:double-strand break repair"/>
    <property type="evidence" value="ECO:0007669"/>
    <property type="project" value="TreeGrafter"/>
</dbReference>
<dbReference type="InterPro" id="IPR022572">
    <property type="entry name" value="DNA_rep/recomb_RecO_N"/>
</dbReference>
<dbReference type="Gene3D" id="1.20.1440.120">
    <property type="entry name" value="Recombination protein O, C-terminal domain"/>
    <property type="match status" value="1"/>
</dbReference>
<evidence type="ECO:0000256" key="6">
    <source>
        <dbReference type="ARBA" id="ARBA00033409"/>
    </source>
</evidence>
<evidence type="ECO:0000256" key="2">
    <source>
        <dbReference type="ARBA" id="ARBA00021310"/>
    </source>
</evidence>
<keyword evidence="5 7" id="KW-0234">DNA repair</keyword>
<organism evidence="9 10">
    <name type="scientific">Candidatus Aquitaenariimonas noxiae</name>
    <dbReference type="NCBI Taxonomy" id="1974741"/>
    <lineage>
        <taxon>Bacteria</taxon>
        <taxon>Pseudomonadati</taxon>
        <taxon>Candidatus Omnitrophota</taxon>
        <taxon>Candidatus Aquitaenariimonas</taxon>
    </lineage>
</organism>
<dbReference type="Pfam" id="PF11967">
    <property type="entry name" value="RecO_N"/>
    <property type="match status" value="1"/>
</dbReference>
<gene>
    <name evidence="7 9" type="primary">recO</name>
    <name evidence="9" type="ORF">COS99_02435</name>
</gene>
<dbReference type="Pfam" id="PF02565">
    <property type="entry name" value="RecO_C"/>
    <property type="match status" value="1"/>
</dbReference>
<dbReference type="Proteomes" id="UP000230052">
    <property type="component" value="Unassembled WGS sequence"/>
</dbReference>
<dbReference type="SUPFAM" id="SSF50249">
    <property type="entry name" value="Nucleic acid-binding proteins"/>
    <property type="match status" value="1"/>
</dbReference>
<keyword evidence="4 7" id="KW-0233">DNA recombination</keyword>
<dbReference type="EMBL" id="PEWV01000024">
    <property type="protein sequence ID" value="PIU42011.1"/>
    <property type="molecule type" value="Genomic_DNA"/>
</dbReference>
<dbReference type="PANTHER" id="PTHR33991">
    <property type="entry name" value="DNA REPAIR PROTEIN RECO"/>
    <property type="match status" value="1"/>
</dbReference>
<evidence type="ECO:0000256" key="3">
    <source>
        <dbReference type="ARBA" id="ARBA00022763"/>
    </source>
</evidence>
<dbReference type="GO" id="GO:0006310">
    <property type="term" value="P:DNA recombination"/>
    <property type="evidence" value="ECO:0007669"/>
    <property type="project" value="UniProtKB-UniRule"/>
</dbReference>
<reference evidence="9 10" key="1">
    <citation type="submission" date="2017-09" db="EMBL/GenBank/DDBJ databases">
        <title>Depth-based differentiation of microbial function through sediment-hosted aquifers and enrichment of novel symbionts in the deep terrestrial subsurface.</title>
        <authorList>
            <person name="Probst A.J."/>
            <person name="Ladd B."/>
            <person name="Jarett J.K."/>
            <person name="Geller-Mcgrath D.E."/>
            <person name="Sieber C.M."/>
            <person name="Emerson J.B."/>
            <person name="Anantharaman K."/>
            <person name="Thomas B.C."/>
            <person name="Malmstrom R."/>
            <person name="Stieglmeier M."/>
            <person name="Klingl A."/>
            <person name="Woyke T."/>
            <person name="Ryan C.M."/>
            <person name="Banfield J.F."/>
        </authorList>
    </citation>
    <scope>NUCLEOTIDE SEQUENCE [LARGE SCALE GENOMIC DNA]</scope>
    <source>
        <strain evidence="9">CG07_land_8_20_14_0_80_42_15</strain>
    </source>
</reference>
<accession>A0A2J0KU40</accession>
<comment type="similarity">
    <text evidence="1 7">Belongs to the RecO family.</text>
</comment>
<feature type="domain" description="DNA replication/recombination mediator RecO N-terminal" evidence="8">
    <location>
        <begin position="7"/>
        <end position="84"/>
    </location>
</feature>
<name>A0A2J0KU40_9BACT</name>
<evidence type="ECO:0000259" key="8">
    <source>
        <dbReference type="Pfam" id="PF11967"/>
    </source>
</evidence>
<keyword evidence="3 7" id="KW-0227">DNA damage</keyword>
<sequence>MSKVKIQKTDAIILRRYPLRETSILLVLYTKDFGKIKGVIKGVRGPRAQFGSFPEILTLNRIVFYESKKSELFYITQCDLIDLFKNIRADLERTAYASYAAELTDAATPPNEKCEELFTLLLNTLNLLCEPGSARRVTRIFEIKLLLIVGLMPELDGCVHCSKAVDADVKFSPKLGGLLCKNCLSSDTAAINISPGTINFIRHIKKTPYEKTLRVKVSKQVGEEVENILRKFLDMHIDIKLKTLDFLKKIEK</sequence>
<dbReference type="InterPro" id="IPR037278">
    <property type="entry name" value="ARFGAP/RecO"/>
</dbReference>
<evidence type="ECO:0000256" key="4">
    <source>
        <dbReference type="ARBA" id="ARBA00023172"/>
    </source>
</evidence>
<dbReference type="GO" id="GO:0043590">
    <property type="term" value="C:bacterial nucleoid"/>
    <property type="evidence" value="ECO:0007669"/>
    <property type="project" value="TreeGrafter"/>
</dbReference>
<dbReference type="AlphaFoldDB" id="A0A2J0KU40"/>
<comment type="caution">
    <text evidence="9">The sequence shown here is derived from an EMBL/GenBank/DDBJ whole genome shotgun (WGS) entry which is preliminary data.</text>
</comment>
<protein>
    <recommendedName>
        <fullName evidence="2 7">DNA repair protein RecO</fullName>
    </recommendedName>
    <alternativeName>
        <fullName evidence="6 7">Recombination protein O</fullName>
    </alternativeName>
</protein>
<comment type="function">
    <text evidence="7">Involved in DNA repair and RecF pathway recombination.</text>
</comment>
<dbReference type="InterPro" id="IPR003717">
    <property type="entry name" value="RecO"/>
</dbReference>
<dbReference type="InterPro" id="IPR012340">
    <property type="entry name" value="NA-bd_OB-fold"/>
</dbReference>
<dbReference type="HAMAP" id="MF_00201">
    <property type="entry name" value="RecO"/>
    <property type="match status" value="1"/>
</dbReference>
<evidence type="ECO:0000256" key="7">
    <source>
        <dbReference type="HAMAP-Rule" id="MF_00201"/>
    </source>
</evidence>